<keyword evidence="2" id="KW-0547">Nucleotide-binding</keyword>
<dbReference type="InterPro" id="IPR036621">
    <property type="entry name" value="Anticodon-bd_dom_sf"/>
</dbReference>
<dbReference type="AlphaFoldDB" id="A0A9W4WTE1"/>
<dbReference type="Proteomes" id="UP001153678">
    <property type="component" value="Unassembled WGS sequence"/>
</dbReference>
<keyword evidence="3" id="KW-0067">ATP-binding</keyword>
<dbReference type="PANTHER" id="PTHR10745">
    <property type="entry name" value="GLYCYL-TRNA SYNTHETASE/DNA POLYMERASE SUBUNIT GAMMA-2"/>
    <property type="match status" value="1"/>
</dbReference>
<dbReference type="InterPro" id="IPR006195">
    <property type="entry name" value="aa-tRNA-synth_II"/>
</dbReference>
<dbReference type="SUPFAM" id="SSF55681">
    <property type="entry name" value="Class II aaRS and biotin synthetases"/>
    <property type="match status" value="1"/>
</dbReference>
<dbReference type="OrthoDB" id="57698at2759"/>
<proteinExistence type="predicted"/>
<evidence type="ECO:0000313" key="6">
    <source>
        <dbReference type="EMBL" id="CAI2162207.1"/>
    </source>
</evidence>
<organism evidence="6 7">
    <name type="scientific">Funneliformis geosporum</name>
    <dbReference type="NCBI Taxonomy" id="1117311"/>
    <lineage>
        <taxon>Eukaryota</taxon>
        <taxon>Fungi</taxon>
        <taxon>Fungi incertae sedis</taxon>
        <taxon>Mucoromycota</taxon>
        <taxon>Glomeromycotina</taxon>
        <taxon>Glomeromycetes</taxon>
        <taxon>Glomerales</taxon>
        <taxon>Glomeraceae</taxon>
        <taxon>Funneliformis</taxon>
    </lineage>
</organism>
<name>A0A9W4WTE1_9GLOM</name>
<evidence type="ECO:0000259" key="5">
    <source>
        <dbReference type="PROSITE" id="PS50862"/>
    </source>
</evidence>
<evidence type="ECO:0000256" key="1">
    <source>
        <dbReference type="ARBA" id="ARBA00022598"/>
    </source>
</evidence>
<dbReference type="InterPro" id="IPR002314">
    <property type="entry name" value="aa-tRNA-synt_IIb"/>
</dbReference>
<protein>
    <submittedName>
        <fullName evidence="6">12443_t:CDS:1</fullName>
    </submittedName>
</protein>
<dbReference type="GO" id="GO:0005737">
    <property type="term" value="C:cytoplasm"/>
    <property type="evidence" value="ECO:0007669"/>
    <property type="project" value="TreeGrafter"/>
</dbReference>
<dbReference type="GO" id="GO:0004820">
    <property type="term" value="F:glycine-tRNA ligase activity"/>
    <property type="evidence" value="ECO:0007669"/>
    <property type="project" value="TreeGrafter"/>
</dbReference>
<evidence type="ECO:0000313" key="7">
    <source>
        <dbReference type="Proteomes" id="UP001153678"/>
    </source>
</evidence>
<dbReference type="SUPFAM" id="SSF52954">
    <property type="entry name" value="Class II aaRS ABD-related"/>
    <property type="match status" value="1"/>
</dbReference>
<dbReference type="PANTHER" id="PTHR10745:SF8">
    <property type="entry name" value="DNA POLYMERASE SUBUNIT GAMMA-2, MITOCHONDRIAL"/>
    <property type="match status" value="1"/>
</dbReference>
<sequence length="395" mass="46771">MPKKDLSVYFKEHGFIIPNAEIYGGLAKSWDLGPQIITHPQVLEASGHLKNFHDWLIECRVCQKRYRLDNLIDTNEFLNFLEKEDKNNYQMKNNCSHCGKNDFHPPRQFNLLLSTNLEITDGKENMVYLRPETCQGIFVNFSAIQRSTRRQLPFGIGQIGKSFRNEITLHRGIFRTREFEQMELEFFCRGEEGEKWWSYWTEKAWNFLKKIIINDQEKIKTLNLKNEEIPHYAKKTQDLYFQYHFELSINGVIPEVIEVSFGVERLMLAILEDSYQEEEVENSRHSRLEKRQILKLPPLLAPYFLLKFGSFSVAYEEGDIGKSYRRQDAIGTYYCLTIDALTVEEFSADKPNPNYNTVTLRHRDTMKQEEKRININELGNHLNSRYQKFQFSMNQ</sequence>
<evidence type="ECO:0000256" key="2">
    <source>
        <dbReference type="ARBA" id="ARBA00022741"/>
    </source>
</evidence>
<dbReference type="Pfam" id="PF00587">
    <property type="entry name" value="tRNA-synt_2b"/>
    <property type="match status" value="1"/>
</dbReference>
<keyword evidence="4" id="KW-0030">Aminoacyl-tRNA synthetase</keyword>
<dbReference type="EMBL" id="CAMKVN010000029">
    <property type="protein sequence ID" value="CAI2162207.1"/>
    <property type="molecule type" value="Genomic_DNA"/>
</dbReference>
<dbReference type="PRINTS" id="PR01043">
    <property type="entry name" value="TRNASYNTHGLY"/>
</dbReference>
<dbReference type="InterPro" id="IPR027031">
    <property type="entry name" value="Gly-tRNA_synthase/POLG2"/>
</dbReference>
<comment type="caution">
    <text evidence="6">The sequence shown here is derived from an EMBL/GenBank/DDBJ whole genome shotgun (WGS) entry which is preliminary data.</text>
</comment>
<accession>A0A9W4WTE1</accession>
<feature type="domain" description="Aminoacyl-transfer RNA synthetases class-II family profile" evidence="5">
    <location>
        <begin position="127"/>
        <end position="302"/>
    </location>
</feature>
<dbReference type="InterPro" id="IPR004154">
    <property type="entry name" value="Anticodon-bd"/>
</dbReference>
<keyword evidence="1" id="KW-0436">Ligase</keyword>
<dbReference type="GO" id="GO:0005524">
    <property type="term" value="F:ATP binding"/>
    <property type="evidence" value="ECO:0007669"/>
    <property type="project" value="UniProtKB-KW"/>
</dbReference>
<dbReference type="Gene3D" id="3.30.930.10">
    <property type="entry name" value="Bira Bifunctional Protein, Domain 2"/>
    <property type="match status" value="1"/>
</dbReference>
<dbReference type="Gene3D" id="3.40.50.800">
    <property type="entry name" value="Anticodon-binding domain"/>
    <property type="match status" value="1"/>
</dbReference>
<evidence type="ECO:0000256" key="3">
    <source>
        <dbReference type="ARBA" id="ARBA00022840"/>
    </source>
</evidence>
<dbReference type="PROSITE" id="PS50862">
    <property type="entry name" value="AA_TRNA_LIGASE_II"/>
    <property type="match status" value="1"/>
</dbReference>
<keyword evidence="7" id="KW-1185">Reference proteome</keyword>
<gene>
    <name evidence="6" type="ORF">FWILDA_LOCUS442</name>
</gene>
<reference evidence="6" key="1">
    <citation type="submission" date="2022-08" db="EMBL/GenBank/DDBJ databases">
        <authorList>
            <person name="Kallberg Y."/>
            <person name="Tangrot J."/>
            <person name="Rosling A."/>
        </authorList>
    </citation>
    <scope>NUCLEOTIDE SEQUENCE</scope>
    <source>
        <strain evidence="6">Wild A</strain>
    </source>
</reference>
<dbReference type="Pfam" id="PF03129">
    <property type="entry name" value="HGTP_anticodon"/>
    <property type="match status" value="1"/>
</dbReference>
<evidence type="ECO:0000256" key="4">
    <source>
        <dbReference type="ARBA" id="ARBA00023146"/>
    </source>
</evidence>
<dbReference type="InterPro" id="IPR045864">
    <property type="entry name" value="aa-tRNA-synth_II/BPL/LPL"/>
</dbReference>
<dbReference type="GO" id="GO:0006426">
    <property type="term" value="P:glycyl-tRNA aminoacylation"/>
    <property type="evidence" value="ECO:0007669"/>
    <property type="project" value="TreeGrafter"/>
</dbReference>